<dbReference type="GO" id="GO:0008270">
    <property type="term" value="F:zinc ion binding"/>
    <property type="evidence" value="ECO:0007669"/>
    <property type="project" value="UniProtKB-KW"/>
</dbReference>
<dbReference type="InterPro" id="IPR001529">
    <property type="entry name" value="Zn_ribbon_RPB9"/>
</dbReference>
<sequence length="195" mass="22933">MAQYRLINFILYFLFYSLPFHFDLSFSHLALLSGGDTNLRRRPTETKGHLQLREVKNRTLVETSQKQRNREKKHKFLGFPTVVKKMEFCPSCGNMLQYELPHMGRPSRFFCPTCPYVCHLENKVKIKRRQHLVKKEIEPVFNKEDMKMGGSETDATCPSCSHGRALFSQVQIRSADEPATTFYQCLKCEKMWRED</sequence>
<dbReference type="InterPro" id="IPR001222">
    <property type="entry name" value="Znf_TFIIS"/>
</dbReference>
<evidence type="ECO:0000256" key="7">
    <source>
        <dbReference type="ARBA" id="ARBA00023163"/>
    </source>
</evidence>
<dbReference type="EMBL" id="CM017634">
    <property type="protein sequence ID" value="TYH41419.1"/>
    <property type="molecule type" value="Genomic_DNA"/>
</dbReference>
<dbReference type="SUPFAM" id="SSF57783">
    <property type="entry name" value="Zinc beta-ribbon"/>
    <property type="match status" value="1"/>
</dbReference>
<accession>A0A5D2IHL7</accession>
<keyword evidence="7 11" id="KW-0804">Transcription</keyword>
<proteinExistence type="inferred from homology"/>
<evidence type="ECO:0000256" key="5">
    <source>
        <dbReference type="ARBA" id="ARBA00022771"/>
    </source>
</evidence>
<keyword evidence="8" id="KW-0539">Nucleus</keyword>
<dbReference type="CDD" id="cd10509">
    <property type="entry name" value="Zn-ribbon_RPC11"/>
    <property type="match status" value="1"/>
</dbReference>
<dbReference type="SMART" id="SM00661">
    <property type="entry name" value="RPOL9"/>
    <property type="match status" value="1"/>
</dbReference>
<keyword evidence="15" id="KW-1185">Reference proteome</keyword>
<evidence type="ECO:0000256" key="1">
    <source>
        <dbReference type="ARBA" id="ARBA00004123"/>
    </source>
</evidence>
<keyword evidence="5 10" id="KW-0863">Zinc-finger</keyword>
<evidence type="ECO:0000313" key="15">
    <source>
        <dbReference type="Proteomes" id="UP000322667"/>
    </source>
</evidence>
<dbReference type="Proteomes" id="UP000322667">
    <property type="component" value="Chromosome D12"/>
</dbReference>
<dbReference type="PANTHER" id="PTHR11239:SF12">
    <property type="entry name" value="DNA-DIRECTED RNA POLYMERASE III SUBUNIT RPC10"/>
    <property type="match status" value="1"/>
</dbReference>
<evidence type="ECO:0000256" key="11">
    <source>
        <dbReference type="RuleBase" id="RU003474"/>
    </source>
</evidence>
<evidence type="ECO:0000256" key="12">
    <source>
        <dbReference type="SAM" id="Phobius"/>
    </source>
</evidence>
<evidence type="ECO:0000256" key="6">
    <source>
        <dbReference type="ARBA" id="ARBA00022833"/>
    </source>
</evidence>
<dbReference type="EMBL" id="CM017634">
    <property type="protein sequence ID" value="TYH41420.1"/>
    <property type="molecule type" value="Genomic_DNA"/>
</dbReference>
<keyword evidence="3 11" id="KW-0240">DNA-directed RNA polymerase</keyword>
<evidence type="ECO:0000256" key="3">
    <source>
        <dbReference type="ARBA" id="ARBA00022478"/>
    </source>
</evidence>
<gene>
    <name evidence="14" type="ORF">ES332_D12G316100v1</name>
</gene>
<dbReference type="PROSITE" id="PS00466">
    <property type="entry name" value="ZF_TFIIS_1"/>
    <property type="match status" value="1"/>
</dbReference>
<dbReference type="PROSITE" id="PS51133">
    <property type="entry name" value="ZF_TFIIS_2"/>
    <property type="match status" value="1"/>
</dbReference>
<dbReference type="InterPro" id="IPR012164">
    <property type="entry name" value="Rpa12/Rpb9/Rpc10/TFS"/>
</dbReference>
<comment type="similarity">
    <text evidence="11">Belongs to the archaeal rpoM/eukaryotic RPA12/RPB9/RPC11 RNA polymerase family.</text>
</comment>
<dbReference type="PANTHER" id="PTHR11239">
    <property type="entry name" value="DNA-DIRECTED RNA POLYMERASE"/>
    <property type="match status" value="1"/>
</dbReference>
<evidence type="ECO:0000256" key="9">
    <source>
        <dbReference type="ARBA" id="ARBA00029985"/>
    </source>
</evidence>
<keyword evidence="4 11" id="KW-0479">Metal-binding</keyword>
<keyword evidence="12" id="KW-0812">Transmembrane</keyword>
<evidence type="ECO:0000256" key="8">
    <source>
        <dbReference type="ARBA" id="ARBA00023242"/>
    </source>
</evidence>
<feature type="transmembrane region" description="Helical" evidence="12">
    <location>
        <begin position="6"/>
        <end position="32"/>
    </location>
</feature>
<dbReference type="GO" id="GO:0005666">
    <property type="term" value="C:RNA polymerase III complex"/>
    <property type="evidence" value="ECO:0007669"/>
    <property type="project" value="TreeGrafter"/>
</dbReference>
<dbReference type="InterPro" id="IPR034014">
    <property type="entry name" value="Zn_ribbon_RPC11_C"/>
</dbReference>
<keyword evidence="12" id="KW-1133">Transmembrane helix</keyword>
<feature type="domain" description="TFIIS-type" evidence="13">
    <location>
        <begin position="153"/>
        <end position="193"/>
    </location>
</feature>
<evidence type="ECO:0000256" key="10">
    <source>
        <dbReference type="PROSITE-ProRule" id="PRU00472"/>
    </source>
</evidence>
<dbReference type="Gene3D" id="2.20.25.10">
    <property type="match status" value="1"/>
</dbReference>
<dbReference type="GO" id="GO:0003676">
    <property type="term" value="F:nucleic acid binding"/>
    <property type="evidence" value="ECO:0007669"/>
    <property type="project" value="InterPro"/>
</dbReference>
<evidence type="ECO:0000259" key="13">
    <source>
        <dbReference type="PROSITE" id="PS51133"/>
    </source>
</evidence>
<dbReference type="GO" id="GO:0006386">
    <property type="term" value="P:termination of RNA polymerase III transcription"/>
    <property type="evidence" value="ECO:0007669"/>
    <property type="project" value="TreeGrafter"/>
</dbReference>
<organism evidence="14 15">
    <name type="scientific">Gossypium tomentosum</name>
    <name type="common">Hawaiian cotton</name>
    <name type="synonym">Gossypium sandvicense</name>
    <dbReference type="NCBI Taxonomy" id="34277"/>
    <lineage>
        <taxon>Eukaryota</taxon>
        <taxon>Viridiplantae</taxon>
        <taxon>Streptophyta</taxon>
        <taxon>Embryophyta</taxon>
        <taxon>Tracheophyta</taxon>
        <taxon>Spermatophyta</taxon>
        <taxon>Magnoliopsida</taxon>
        <taxon>eudicotyledons</taxon>
        <taxon>Gunneridae</taxon>
        <taxon>Pentapetalae</taxon>
        <taxon>rosids</taxon>
        <taxon>malvids</taxon>
        <taxon>Malvales</taxon>
        <taxon>Malvaceae</taxon>
        <taxon>Malvoideae</taxon>
        <taxon>Gossypium</taxon>
    </lineage>
</organism>
<dbReference type="SMART" id="SM00440">
    <property type="entry name" value="ZnF_C2C2"/>
    <property type="match status" value="1"/>
</dbReference>
<keyword evidence="6" id="KW-0862">Zinc</keyword>
<keyword evidence="12" id="KW-0472">Membrane</keyword>
<dbReference type="GO" id="GO:0003899">
    <property type="term" value="F:DNA-directed RNA polymerase activity"/>
    <property type="evidence" value="ECO:0007669"/>
    <property type="project" value="InterPro"/>
</dbReference>
<protein>
    <recommendedName>
        <fullName evidence="2">DNA-directed RNA polymerase III subunit RPC10</fullName>
    </recommendedName>
    <alternativeName>
        <fullName evidence="9">RNA polymerase III subunit C11</fullName>
    </alternativeName>
</protein>
<evidence type="ECO:0000256" key="2">
    <source>
        <dbReference type="ARBA" id="ARBA00020093"/>
    </source>
</evidence>
<dbReference type="Pfam" id="PF01096">
    <property type="entry name" value="Zn_ribbon_TFIIS"/>
    <property type="match status" value="1"/>
</dbReference>
<evidence type="ECO:0000313" key="14">
    <source>
        <dbReference type="EMBL" id="TYH41419.1"/>
    </source>
</evidence>
<dbReference type="InterPro" id="IPR019761">
    <property type="entry name" value="DNA-dir_RNA_pol-M_15_CS"/>
</dbReference>
<reference evidence="14 15" key="1">
    <citation type="submission" date="2019-07" db="EMBL/GenBank/DDBJ databases">
        <title>WGS assembly of Gossypium tomentosum.</title>
        <authorList>
            <person name="Chen Z.J."/>
            <person name="Sreedasyam A."/>
            <person name="Ando A."/>
            <person name="Song Q."/>
            <person name="De L."/>
            <person name="Hulse-Kemp A."/>
            <person name="Ding M."/>
            <person name="Ye W."/>
            <person name="Kirkbride R."/>
            <person name="Jenkins J."/>
            <person name="Plott C."/>
            <person name="Lovell J."/>
            <person name="Lin Y.-M."/>
            <person name="Vaughn R."/>
            <person name="Liu B."/>
            <person name="Li W."/>
            <person name="Simpson S."/>
            <person name="Scheffler B."/>
            <person name="Saski C."/>
            <person name="Grover C."/>
            <person name="Hu G."/>
            <person name="Conover J."/>
            <person name="Carlson J."/>
            <person name="Shu S."/>
            <person name="Boston L."/>
            <person name="Williams M."/>
            <person name="Peterson D."/>
            <person name="Mcgee K."/>
            <person name="Jones D."/>
            <person name="Wendel J."/>
            <person name="Stelly D."/>
            <person name="Grimwood J."/>
            <person name="Schmutz J."/>
        </authorList>
    </citation>
    <scope>NUCLEOTIDE SEQUENCE [LARGE SCALE GENOMIC DNA]</scope>
    <source>
        <strain evidence="14">7179.01</strain>
    </source>
</reference>
<dbReference type="AlphaFoldDB" id="A0A5D2IHL7"/>
<evidence type="ECO:0000256" key="4">
    <source>
        <dbReference type="ARBA" id="ARBA00022723"/>
    </source>
</evidence>
<comment type="subcellular location">
    <subcellularLocation>
        <location evidence="1">Nucleus</location>
    </subcellularLocation>
</comment>
<name>A0A5D2IHL7_GOSTO</name>
<dbReference type="PROSITE" id="PS01030">
    <property type="entry name" value="RNA_POL_M_15KD"/>
    <property type="match status" value="1"/>
</dbReference>